<keyword evidence="1" id="KW-0732">Signal</keyword>
<evidence type="ECO:0000313" key="2">
    <source>
        <dbReference type="EMBL" id="MCJ2543419.1"/>
    </source>
</evidence>
<proteinExistence type="predicted"/>
<feature type="signal peptide" evidence="1">
    <location>
        <begin position="1"/>
        <end position="34"/>
    </location>
</feature>
<dbReference type="EMBL" id="JAFIRA010000027">
    <property type="protein sequence ID" value="MCJ2543419.1"/>
    <property type="molecule type" value="Genomic_DNA"/>
</dbReference>
<name>A0ABT0CCH1_THEVL</name>
<organism evidence="2 3">
    <name type="scientific">Thermostichus vulcanus str. 'Rupite'</name>
    <dbReference type="NCBI Taxonomy" id="2813851"/>
    <lineage>
        <taxon>Bacteria</taxon>
        <taxon>Bacillati</taxon>
        <taxon>Cyanobacteriota</taxon>
        <taxon>Cyanophyceae</taxon>
        <taxon>Thermostichales</taxon>
        <taxon>Thermostichaceae</taxon>
        <taxon>Thermostichus</taxon>
    </lineage>
</organism>
<protein>
    <submittedName>
        <fullName evidence="2">Uncharacterized protein</fullName>
    </submittedName>
</protein>
<dbReference type="Proteomes" id="UP000830835">
    <property type="component" value="Unassembled WGS sequence"/>
</dbReference>
<reference evidence="2" key="1">
    <citation type="submission" date="2021-02" db="EMBL/GenBank/DDBJ databases">
        <title>The CRISPR/cas machinery reduction and long-range gene transfer in the hot spring cyanobacterium Synechococcus.</title>
        <authorList>
            <person name="Dvorak P."/>
            <person name="Jahodarova E."/>
            <person name="Hasler P."/>
            <person name="Poulickova A."/>
        </authorList>
    </citation>
    <scope>NUCLEOTIDE SEQUENCE</scope>
    <source>
        <strain evidence="2">Rupite</strain>
    </source>
</reference>
<comment type="caution">
    <text evidence="2">The sequence shown here is derived from an EMBL/GenBank/DDBJ whole genome shotgun (WGS) entry which is preliminary data.</text>
</comment>
<feature type="chain" id="PRO_5047489457" evidence="1">
    <location>
        <begin position="35"/>
        <end position="120"/>
    </location>
</feature>
<evidence type="ECO:0000313" key="3">
    <source>
        <dbReference type="Proteomes" id="UP000830835"/>
    </source>
</evidence>
<gene>
    <name evidence="2" type="ORF">JX360_10950</name>
</gene>
<dbReference type="RefSeq" id="WP_244350741.1">
    <property type="nucleotide sequence ID" value="NZ_JAFIRA010000027.1"/>
</dbReference>
<accession>A0ABT0CCH1</accession>
<evidence type="ECO:0000256" key="1">
    <source>
        <dbReference type="SAM" id="SignalP"/>
    </source>
</evidence>
<sequence length="120" mass="13253">MAGIHPLRWYMCWASGAAPALLALLLLSNQAAQASQASALEPQPQFDLNVIRSRTLPWQRPPMVFEPADPSDADEWGADDAEHPFLEFTLEESNTAIALFGCDCPAHLNQLRQMRGLPLL</sequence>
<keyword evidence="3" id="KW-1185">Reference proteome</keyword>